<dbReference type="InterPro" id="IPR001352">
    <property type="entry name" value="RNase_HII/HIII"/>
</dbReference>
<dbReference type="CDD" id="cd07182">
    <property type="entry name" value="RNase_HII_bacteria_HII_like"/>
    <property type="match status" value="1"/>
</dbReference>
<accession>A0A7V0IAM7</accession>
<reference evidence="15" key="1">
    <citation type="journal article" date="2020" name="mSystems">
        <title>Genome- and Community-Level Interaction Insights into Carbon Utilization and Element Cycling Functions of Hydrothermarchaeota in Hydrothermal Sediment.</title>
        <authorList>
            <person name="Zhou Z."/>
            <person name="Liu Y."/>
            <person name="Xu W."/>
            <person name="Pan J."/>
            <person name="Luo Z.H."/>
            <person name="Li M."/>
        </authorList>
    </citation>
    <scope>NUCLEOTIDE SEQUENCE [LARGE SCALE GENOMIC DNA]</scope>
    <source>
        <strain evidence="15">HyVt-113</strain>
    </source>
</reference>
<name>A0A7V0IAM7_DESA2</name>
<dbReference type="GO" id="GO:0006298">
    <property type="term" value="P:mismatch repair"/>
    <property type="evidence" value="ECO:0007669"/>
    <property type="project" value="TreeGrafter"/>
</dbReference>
<dbReference type="GO" id="GO:0032299">
    <property type="term" value="C:ribonuclease H2 complex"/>
    <property type="evidence" value="ECO:0007669"/>
    <property type="project" value="TreeGrafter"/>
</dbReference>
<dbReference type="EC" id="3.1.26.4" evidence="13"/>
<comment type="cofactor">
    <cofactor evidence="2">
        <name>Mg(2+)</name>
        <dbReference type="ChEBI" id="CHEBI:18420"/>
    </cofactor>
</comment>
<dbReference type="Pfam" id="PF01351">
    <property type="entry name" value="RNase_HII"/>
    <property type="match status" value="1"/>
</dbReference>
<keyword evidence="7 12" id="KW-0540">Nuclease</keyword>
<feature type="binding site" evidence="12">
    <location>
        <position position="6"/>
    </location>
    <ligand>
        <name>a divalent metal cation</name>
        <dbReference type="ChEBI" id="CHEBI:60240"/>
    </ligand>
</feature>
<evidence type="ECO:0000259" key="14">
    <source>
        <dbReference type="PROSITE" id="PS51975"/>
    </source>
</evidence>
<evidence type="ECO:0000256" key="6">
    <source>
        <dbReference type="ARBA" id="ARBA00022490"/>
    </source>
</evidence>
<dbReference type="InterPro" id="IPR036397">
    <property type="entry name" value="RNaseH_sf"/>
</dbReference>
<dbReference type="EMBL" id="DQWQ01000144">
    <property type="protein sequence ID" value="HDD35794.1"/>
    <property type="molecule type" value="Genomic_DNA"/>
</dbReference>
<comment type="similarity">
    <text evidence="5 13">Belongs to the RNase HII family.</text>
</comment>
<dbReference type="GO" id="GO:0005737">
    <property type="term" value="C:cytoplasm"/>
    <property type="evidence" value="ECO:0007669"/>
    <property type="project" value="UniProtKB-SubCell"/>
</dbReference>
<evidence type="ECO:0000256" key="5">
    <source>
        <dbReference type="ARBA" id="ARBA00007383"/>
    </source>
</evidence>
<dbReference type="InterPro" id="IPR022898">
    <property type="entry name" value="RNase_HII"/>
</dbReference>
<proteinExistence type="inferred from homology"/>
<dbReference type="SUPFAM" id="SSF53098">
    <property type="entry name" value="Ribonuclease H-like"/>
    <property type="match status" value="1"/>
</dbReference>
<keyword evidence="6" id="KW-0963">Cytoplasm</keyword>
<evidence type="ECO:0000256" key="7">
    <source>
        <dbReference type="ARBA" id="ARBA00022722"/>
    </source>
</evidence>
<dbReference type="InterPro" id="IPR012337">
    <property type="entry name" value="RNaseH-like_sf"/>
</dbReference>
<comment type="cofactor">
    <cofactor evidence="12">
        <name>Mn(2+)</name>
        <dbReference type="ChEBI" id="CHEBI:29035"/>
    </cofactor>
    <cofactor evidence="12">
        <name>Mg(2+)</name>
        <dbReference type="ChEBI" id="CHEBI:18420"/>
    </cofactor>
    <text evidence="12">Manganese or magnesium. Binds 1 divalent metal ion per monomer in the absence of substrate. May bind a second metal ion after substrate binding.</text>
</comment>
<dbReference type="Gene3D" id="3.30.420.10">
    <property type="entry name" value="Ribonuclease H-like superfamily/Ribonuclease H"/>
    <property type="match status" value="1"/>
</dbReference>
<dbReference type="PANTHER" id="PTHR10954">
    <property type="entry name" value="RIBONUCLEASE H2 SUBUNIT A"/>
    <property type="match status" value="1"/>
</dbReference>
<keyword evidence="10 12" id="KW-0378">Hydrolase</keyword>
<sequence length="182" mass="20517">IAGVDEAGRGCLAGPVVAAAVILPSGVKLNGVKDSKKLSSQKRERCFLEIQKKAIDISIAMGMPEEIEKFNILVTSLRVMKRAIEGLKVRPDYVLIDGPYAPNIEIPYTCIIHGDDNCFSIAAASIVAKVYRDQIMAAYHYLFPYYNFKRNKGYPTLEHRMAIKKYGLCYLHRLNFKLPRYD</sequence>
<dbReference type="InterPro" id="IPR024567">
    <property type="entry name" value="RNase_HII/HIII_dom"/>
</dbReference>
<evidence type="ECO:0000256" key="8">
    <source>
        <dbReference type="ARBA" id="ARBA00022723"/>
    </source>
</evidence>
<comment type="function">
    <text evidence="3 13">Endonuclease that specifically degrades the RNA of RNA-DNA hybrids.</text>
</comment>
<evidence type="ECO:0000256" key="2">
    <source>
        <dbReference type="ARBA" id="ARBA00001946"/>
    </source>
</evidence>
<protein>
    <recommendedName>
        <fullName evidence="13">Ribonuclease</fullName>
        <ecNumber evidence="13">3.1.26.4</ecNumber>
    </recommendedName>
</protein>
<comment type="caution">
    <text evidence="15">The sequence shown here is derived from an EMBL/GenBank/DDBJ whole genome shotgun (WGS) entry which is preliminary data.</text>
</comment>
<evidence type="ECO:0000256" key="4">
    <source>
        <dbReference type="ARBA" id="ARBA00004496"/>
    </source>
</evidence>
<dbReference type="NCBIfam" id="NF000595">
    <property type="entry name" value="PRK00015.1-3"/>
    <property type="match status" value="1"/>
</dbReference>
<dbReference type="GO" id="GO:0003723">
    <property type="term" value="F:RNA binding"/>
    <property type="evidence" value="ECO:0007669"/>
    <property type="project" value="UniProtKB-UniRule"/>
</dbReference>
<evidence type="ECO:0000256" key="12">
    <source>
        <dbReference type="PROSITE-ProRule" id="PRU01319"/>
    </source>
</evidence>
<keyword evidence="9 12" id="KW-0255">Endonuclease</keyword>
<dbReference type="GO" id="GO:0043137">
    <property type="term" value="P:DNA replication, removal of RNA primer"/>
    <property type="evidence" value="ECO:0007669"/>
    <property type="project" value="TreeGrafter"/>
</dbReference>
<keyword evidence="11" id="KW-0464">Manganese</keyword>
<dbReference type="GO" id="GO:0046872">
    <property type="term" value="F:metal ion binding"/>
    <property type="evidence" value="ECO:0007669"/>
    <property type="project" value="UniProtKB-KW"/>
</dbReference>
<comment type="subcellular location">
    <subcellularLocation>
        <location evidence="4">Cytoplasm</location>
    </subcellularLocation>
</comment>
<dbReference type="AlphaFoldDB" id="A0A7V0IAM7"/>
<evidence type="ECO:0000256" key="13">
    <source>
        <dbReference type="RuleBase" id="RU003515"/>
    </source>
</evidence>
<feature type="binding site" evidence="12">
    <location>
        <position position="5"/>
    </location>
    <ligand>
        <name>a divalent metal cation</name>
        <dbReference type="ChEBI" id="CHEBI:60240"/>
    </ligand>
</feature>
<evidence type="ECO:0000256" key="1">
    <source>
        <dbReference type="ARBA" id="ARBA00000077"/>
    </source>
</evidence>
<dbReference type="PANTHER" id="PTHR10954:SF18">
    <property type="entry name" value="RIBONUCLEASE HII"/>
    <property type="match status" value="1"/>
</dbReference>
<dbReference type="GO" id="GO:0004523">
    <property type="term" value="F:RNA-DNA hybrid ribonuclease activity"/>
    <property type="evidence" value="ECO:0007669"/>
    <property type="project" value="UniProtKB-UniRule"/>
</dbReference>
<keyword evidence="8 12" id="KW-0479">Metal-binding</keyword>
<evidence type="ECO:0000256" key="9">
    <source>
        <dbReference type="ARBA" id="ARBA00022759"/>
    </source>
</evidence>
<evidence type="ECO:0000256" key="3">
    <source>
        <dbReference type="ARBA" id="ARBA00004065"/>
    </source>
</evidence>
<comment type="catalytic activity">
    <reaction evidence="1 12 13">
        <text>Endonucleolytic cleavage to 5'-phosphomonoester.</text>
        <dbReference type="EC" id="3.1.26.4"/>
    </reaction>
</comment>
<gene>
    <name evidence="15" type="ORF">ENF30_03220</name>
</gene>
<feature type="non-terminal residue" evidence="15">
    <location>
        <position position="1"/>
    </location>
</feature>
<dbReference type="Proteomes" id="UP000885706">
    <property type="component" value="Unassembled WGS sequence"/>
</dbReference>
<dbReference type="PROSITE" id="PS51975">
    <property type="entry name" value="RNASE_H_2"/>
    <property type="match status" value="1"/>
</dbReference>
<feature type="binding site" evidence="12">
    <location>
        <position position="97"/>
    </location>
    <ligand>
        <name>a divalent metal cation</name>
        <dbReference type="ChEBI" id="CHEBI:60240"/>
    </ligand>
</feature>
<organism evidence="15">
    <name type="scientific">Desulfofervidus auxilii</name>
    <dbReference type="NCBI Taxonomy" id="1621989"/>
    <lineage>
        <taxon>Bacteria</taxon>
        <taxon>Pseudomonadati</taxon>
        <taxon>Thermodesulfobacteriota</taxon>
        <taxon>Candidatus Desulfofervidia</taxon>
        <taxon>Candidatus Desulfofervidales</taxon>
        <taxon>Candidatus Desulfofervidaceae</taxon>
        <taxon>Candidatus Desulfofervidus</taxon>
    </lineage>
</organism>
<dbReference type="HAMAP" id="MF_00052_B">
    <property type="entry name" value="RNase_HII_B"/>
    <property type="match status" value="1"/>
</dbReference>
<feature type="domain" description="RNase H type-2" evidence="14">
    <location>
        <begin position="1"/>
        <end position="182"/>
    </location>
</feature>
<evidence type="ECO:0000313" key="15">
    <source>
        <dbReference type="EMBL" id="HDD35794.1"/>
    </source>
</evidence>
<evidence type="ECO:0000256" key="10">
    <source>
        <dbReference type="ARBA" id="ARBA00022801"/>
    </source>
</evidence>
<evidence type="ECO:0000256" key="11">
    <source>
        <dbReference type="ARBA" id="ARBA00023211"/>
    </source>
</evidence>